<feature type="non-terminal residue" evidence="1">
    <location>
        <position position="1"/>
    </location>
</feature>
<keyword evidence="2" id="KW-1185">Reference proteome</keyword>
<evidence type="ECO:0000313" key="1">
    <source>
        <dbReference type="EMBL" id="THU84061.1"/>
    </source>
</evidence>
<accession>A0A4S8L6G5</accession>
<dbReference type="OrthoDB" id="3236341at2759"/>
<reference evidence="1 2" key="1">
    <citation type="journal article" date="2019" name="Nat. Ecol. Evol.">
        <title>Megaphylogeny resolves global patterns of mushroom evolution.</title>
        <authorList>
            <person name="Varga T."/>
            <person name="Krizsan K."/>
            <person name="Foldi C."/>
            <person name="Dima B."/>
            <person name="Sanchez-Garcia M."/>
            <person name="Sanchez-Ramirez S."/>
            <person name="Szollosi G.J."/>
            <person name="Szarkandi J.G."/>
            <person name="Papp V."/>
            <person name="Albert L."/>
            <person name="Andreopoulos W."/>
            <person name="Angelini C."/>
            <person name="Antonin V."/>
            <person name="Barry K.W."/>
            <person name="Bougher N.L."/>
            <person name="Buchanan P."/>
            <person name="Buyck B."/>
            <person name="Bense V."/>
            <person name="Catcheside P."/>
            <person name="Chovatia M."/>
            <person name="Cooper J."/>
            <person name="Damon W."/>
            <person name="Desjardin D."/>
            <person name="Finy P."/>
            <person name="Geml J."/>
            <person name="Haridas S."/>
            <person name="Hughes K."/>
            <person name="Justo A."/>
            <person name="Karasinski D."/>
            <person name="Kautmanova I."/>
            <person name="Kiss B."/>
            <person name="Kocsube S."/>
            <person name="Kotiranta H."/>
            <person name="LaButti K.M."/>
            <person name="Lechner B.E."/>
            <person name="Liimatainen K."/>
            <person name="Lipzen A."/>
            <person name="Lukacs Z."/>
            <person name="Mihaltcheva S."/>
            <person name="Morgado L.N."/>
            <person name="Niskanen T."/>
            <person name="Noordeloos M.E."/>
            <person name="Ohm R.A."/>
            <person name="Ortiz-Santana B."/>
            <person name="Ovrebo C."/>
            <person name="Racz N."/>
            <person name="Riley R."/>
            <person name="Savchenko A."/>
            <person name="Shiryaev A."/>
            <person name="Soop K."/>
            <person name="Spirin V."/>
            <person name="Szebenyi C."/>
            <person name="Tomsovsky M."/>
            <person name="Tulloss R.E."/>
            <person name="Uehling J."/>
            <person name="Grigoriev I.V."/>
            <person name="Vagvolgyi C."/>
            <person name="Papp T."/>
            <person name="Martin F.M."/>
            <person name="Miettinen O."/>
            <person name="Hibbett D.S."/>
            <person name="Nagy L.G."/>
        </authorList>
    </citation>
    <scope>NUCLEOTIDE SEQUENCE [LARGE SCALE GENOMIC DNA]</scope>
    <source>
        <strain evidence="1 2">CBS 962.96</strain>
    </source>
</reference>
<proteinExistence type="predicted"/>
<dbReference type="Proteomes" id="UP000297245">
    <property type="component" value="Unassembled WGS sequence"/>
</dbReference>
<organism evidence="1 2">
    <name type="scientific">Dendrothele bispora (strain CBS 962.96)</name>
    <dbReference type="NCBI Taxonomy" id="1314807"/>
    <lineage>
        <taxon>Eukaryota</taxon>
        <taxon>Fungi</taxon>
        <taxon>Dikarya</taxon>
        <taxon>Basidiomycota</taxon>
        <taxon>Agaricomycotina</taxon>
        <taxon>Agaricomycetes</taxon>
        <taxon>Agaricomycetidae</taxon>
        <taxon>Agaricales</taxon>
        <taxon>Agaricales incertae sedis</taxon>
        <taxon>Dendrothele</taxon>
    </lineage>
</organism>
<gene>
    <name evidence="1" type="ORF">K435DRAFT_560321</name>
</gene>
<feature type="non-terminal residue" evidence="1">
    <location>
        <position position="138"/>
    </location>
</feature>
<dbReference type="AlphaFoldDB" id="A0A4S8L6G5"/>
<name>A0A4S8L6G5_DENBC</name>
<protein>
    <submittedName>
        <fullName evidence="1">Uncharacterized protein</fullName>
    </submittedName>
</protein>
<dbReference type="EMBL" id="ML179624">
    <property type="protein sequence ID" value="THU84061.1"/>
    <property type="molecule type" value="Genomic_DNA"/>
</dbReference>
<evidence type="ECO:0000313" key="2">
    <source>
        <dbReference type="Proteomes" id="UP000297245"/>
    </source>
</evidence>
<sequence>NTNVLTAAKRVAHSKRLRPEQIVELEQFLNDSVIGREAKMFILNVELGNKIDEILIGQQSWEPSDSLKKNIKHYVAATTLSTSILLYLARSNISIVVEKLLSLSLDLPKNIRHDASAMQSLTHAVEYAFTQRRSDMKK</sequence>